<proteinExistence type="predicted"/>
<feature type="compositionally biased region" description="Polar residues" evidence="1">
    <location>
        <begin position="133"/>
        <end position="145"/>
    </location>
</feature>
<feature type="compositionally biased region" description="Basic and acidic residues" evidence="1">
    <location>
        <begin position="115"/>
        <end position="132"/>
    </location>
</feature>
<dbReference type="AlphaFoldDB" id="A0A7J7Y9L0"/>
<feature type="region of interest" description="Disordered" evidence="1">
    <location>
        <begin position="106"/>
        <end position="167"/>
    </location>
</feature>
<gene>
    <name evidence="2" type="ORF">mPipKuh1_010340</name>
</gene>
<evidence type="ECO:0000313" key="2">
    <source>
        <dbReference type="EMBL" id="KAF6358518.1"/>
    </source>
</evidence>
<dbReference type="Proteomes" id="UP000558488">
    <property type="component" value="Unassembled WGS sequence"/>
</dbReference>
<reference evidence="2 3" key="1">
    <citation type="journal article" date="2020" name="Nature">
        <title>Six reference-quality genomes reveal evolution of bat adaptations.</title>
        <authorList>
            <person name="Jebb D."/>
            <person name="Huang Z."/>
            <person name="Pippel M."/>
            <person name="Hughes G.M."/>
            <person name="Lavrichenko K."/>
            <person name="Devanna P."/>
            <person name="Winkler S."/>
            <person name="Jermiin L.S."/>
            <person name="Skirmuntt E.C."/>
            <person name="Katzourakis A."/>
            <person name="Burkitt-Gray L."/>
            <person name="Ray D.A."/>
            <person name="Sullivan K.A.M."/>
            <person name="Roscito J.G."/>
            <person name="Kirilenko B.M."/>
            <person name="Davalos L.M."/>
            <person name="Corthals A.P."/>
            <person name="Power M.L."/>
            <person name="Jones G."/>
            <person name="Ransome R.D."/>
            <person name="Dechmann D.K.N."/>
            <person name="Locatelli A.G."/>
            <person name="Puechmaille S.J."/>
            <person name="Fedrigo O."/>
            <person name="Jarvis E.D."/>
            <person name="Hiller M."/>
            <person name="Vernes S.C."/>
            <person name="Myers E.W."/>
            <person name="Teeling E.C."/>
        </authorList>
    </citation>
    <scope>NUCLEOTIDE SEQUENCE [LARGE SCALE GENOMIC DNA]</scope>
    <source>
        <strain evidence="2">MPipKuh1</strain>
        <tissue evidence="2">Flight muscle</tissue>
    </source>
</reference>
<dbReference type="EMBL" id="JACAGB010000006">
    <property type="protein sequence ID" value="KAF6358518.1"/>
    <property type="molecule type" value="Genomic_DNA"/>
</dbReference>
<evidence type="ECO:0000313" key="3">
    <source>
        <dbReference type="Proteomes" id="UP000558488"/>
    </source>
</evidence>
<organism evidence="2 3">
    <name type="scientific">Pipistrellus kuhlii</name>
    <name type="common">Kuhl's pipistrelle</name>
    <dbReference type="NCBI Taxonomy" id="59472"/>
    <lineage>
        <taxon>Eukaryota</taxon>
        <taxon>Metazoa</taxon>
        <taxon>Chordata</taxon>
        <taxon>Craniata</taxon>
        <taxon>Vertebrata</taxon>
        <taxon>Euteleostomi</taxon>
        <taxon>Mammalia</taxon>
        <taxon>Eutheria</taxon>
        <taxon>Laurasiatheria</taxon>
        <taxon>Chiroptera</taxon>
        <taxon>Yangochiroptera</taxon>
        <taxon>Vespertilionidae</taxon>
        <taxon>Pipistrellus</taxon>
    </lineage>
</organism>
<comment type="caution">
    <text evidence="2">The sequence shown here is derived from an EMBL/GenBank/DDBJ whole genome shotgun (WGS) entry which is preliminary data.</text>
</comment>
<accession>A0A7J7Y9L0</accession>
<name>A0A7J7Y9L0_PIPKU</name>
<sequence length="167" mass="18989">MHTRELVREFVHPELGLQRLGQNWLSYIPRGVLDCERVLARLRDPTGAQIIHRASSIFLKSKSKNLDWDWRAHFQGGLLIQLLAAVLSFSPHGLCRAARVFSGCSSCPSTPWSESTERERETPRDTEGKREPSVSSIIKYQSDISSPPHFSCLKQGSMYSPHSRERD</sequence>
<protein>
    <submittedName>
        <fullName evidence="2">Uncharacterized protein</fullName>
    </submittedName>
</protein>
<evidence type="ECO:0000256" key="1">
    <source>
        <dbReference type="SAM" id="MobiDB-lite"/>
    </source>
</evidence>
<keyword evidence="3" id="KW-1185">Reference proteome</keyword>